<proteinExistence type="predicted"/>
<dbReference type="Proteomes" id="UP000625283">
    <property type="component" value="Unassembled WGS sequence"/>
</dbReference>
<protein>
    <submittedName>
        <fullName evidence="2">DUF2236 domain-containing protein</fullName>
    </submittedName>
</protein>
<evidence type="ECO:0000259" key="1">
    <source>
        <dbReference type="Pfam" id="PF09995"/>
    </source>
</evidence>
<feature type="domain" description="ER-bound oxygenase mpaB/mpaB'/Rubber oxygenase catalytic" evidence="1">
    <location>
        <begin position="139"/>
        <end position="343"/>
    </location>
</feature>
<evidence type="ECO:0000313" key="3">
    <source>
        <dbReference type="Proteomes" id="UP000625283"/>
    </source>
</evidence>
<accession>A0ABS1R231</accession>
<dbReference type="PANTHER" id="PTHR37539">
    <property type="entry name" value="SECRETED PROTEIN-RELATED"/>
    <property type="match status" value="1"/>
</dbReference>
<reference evidence="2 3" key="1">
    <citation type="submission" date="2021-01" db="EMBL/GenBank/DDBJ databases">
        <title>C459-1 draft genome sequence.</title>
        <authorList>
            <person name="Zhang X.-F."/>
        </authorList>
    </citation>
    <scope>NUCLEOTIDE SEQUENCE [LARGE SCALE GENOMIC DNA]</scope>
    <source>
        <strain evidence="3">C459-1</strain>
    </source>
</reference>
<dbReference type="InterPro" id="IPR037473">
    <property type="entry name" value="Lcp-like"/>
</dbReference>
<dbReference type="Pfam" id="PF09995">
    <property type="entry name" value="MPAB_Lcp_cat"/>
    <property type="match status" value="1"/>
</dbReference>
<comment type="caution">
    <text evidence="2">The sequence shown here is derived from an EMBL/GenBank/DDBJ whole genome shotgun (WGS) entry which is preliminary data.</text>
</comment>
<dbReference type="EMBL" id="JAERTY010000004">
    <property type="protein sequence ID" value="MBL1408756.1"/>
    <property type="molecule type" value="Genomic_DNA"/>
</dbReference>
<evidence type="ECO:0000313" key="2">
    <source>
        <dbReference type="EMBL" id="MBL1408756.1"/>
    </source>
</evidence>
<dbReference type="InterPro" id="IPR018713">
    <property type="entry name" value="MPAB/Lcp_cat_dom"/>
</dbReference>
<name>A0ABS1R231_9SPHI</name>
<organism evidence="2 3">
    <name type="scientific">Sphingobacterium faecale</name>
    <dbReference type="NCBI Taxonomy" id="2803775"/>
    <lineage>
        <taxon>Bacteria</taxon>
        <taxon>Pseudomonadati</taxon>
        <taxon>Bacteroidota</taxon>
        <taxon>Sphingobacteriia</taxon>
        <taxon>Sphingobacteriales</taxon>
        <taxon>Sphingobacteriaceae</taxon>
        <taxon>Sphingobacterium</taxon>
    </lineage>
</organism>
<gene>
    <name evidence="2" type="ORF">JKG61_08350</name>
</gene>
<dbReference type="PANTHER" id="PTHR37539:SF1">
    <property type="entry name" value="ER-BOUND OXYGENASE MPAB_MPAB'_RUBBER OXYGENASE CATALYTIC DOMAIN-CONTAINING PROTEIN"/>
    <property type="match status" value="1"/>
</dbReference>
<dbReference type="RefSeq" id="WP_202102523.1">
    <property type="nucleotide sequence ID" value="NZ_JAERTY010000004.1"/>
</dbReference>
<sequence>MDIPYRFKLNTSSFAYYWTEGVGKELLNKLGFTPDIDNAKQFIPLLYQWDNRADQIIHELYGKIGIVAANKSLFNYIDNQPLPPDESTVWNDFFKNINLNPDWLDKNKLQKGSELCRRPGLTSLIVLRDYCLMGGYESAAINKPLIYTGALKKGAVKRLVDTVEFWVQITKENGLEKGSEGLKQIFLTRMIHAYSRVHILDKSDWDAEKWGIPINSWDMLATNLGFSLVFMVGLQRMGIQVSSEEKEGVFHFWKYIGHLLGIPLELLPDNEDEAIESLYYWTMTQREGDADTQLLASALKEEPVMAQYPTNPLMRKMMREIHLFYNHYLLGEYSCRLLGLPSTTIGRFGIINIWRTKKLEMKIGNGANRQKAIVDGGNEQEHVRQIYQKYNQ</sequence>
<keyword evidence="3" id="KW-1185">Reference proteome</keyword>